<evidence type="ECO:0000256" key="1">
    <source>
        <dbReference type="SAM" id="MobiDB-lite"/>
    </source>
</evidence>
<evidence type="ECO:0000313" key="3">
    <source>
        <dbReference type="Proteomes" id="UP001150238"/>
    </source>
</evidence>
<reference evidence="2" key="1">
    <citation type="submission" date="2022-08" db="EMBL/GenBank/DDBJ databases">
        <authorList>
            <consortium name="DOE Joint Genome Institute"/>
            <person name="Min B."/>
            <person name="Riley R."/>
            <person name="Sierra-Patev S."/>
            <person name="Naranjo-Ortiz M."/>
            <person name="Looney B."/>
            <person name="Konkel Z."/>
            <person name="Slot J.C."/>
            <person name="Sakamoto Y."/>
            <person name="Steenwyk J.L."/>
            <person name="Rokas A."/>
            <person name="Carro J."/>
            <person name="Camarero S."/>
            <person name="Ferreira P."/>
            <person name="Molpeceres G."/>
            <person name="Ruiz-Duenas F.J."/>
            <person name="Serrano A."/>
            <person name="Henrissat B."/>
            <person name="Drula E."/>
            <person name="Hughes K.W."/>
            <person name="Mata J.L."/>
            <person name="Ishikawa N.K."/>
            <person name="Vargas-Isla R."/>
            <person name="Ushijima S."/>
            <person name="Smith C.A."/>
            <person name="Ahrendt S."/>
            <person name="Andreopoulos W."/>
            <person name="He G."/>
            <person name="Labutti K."/>
            <person name="Lipzen A."/>
            <person name="Ng V."/>
            <person name="Sandor L."/>
            <person name="Barry K."/>
            <person name="Martinez A.T."/>
            <person name="Xiao Y."/>
            <person name="Gibbons J.G."/>
            <person name="Terashima K."/>
            <person name="Hibbett D.S."/>
            <person name="Grigoriev I.V."/>
        </authorList>
    </citation>
    <scope>NUCLEOTIDE SEQUENCE</scope>
    <source>
        <strain evidence="2">Sp2 HRB7682 ss15</strain>
    </source>
</reference>
<reference evidence="2" key="2">
    <citation type="journal article" date="2023" name="Proc. Natl. Acad. Sci. U.S.A.">
        <title>A global phylogenomic analysis of the shiitake genus Lentinula.</title>
        <authorList>
            <person name="Sierra-Patev S."/>
            <person name="Min B."/>
            <person name="Naranjo-Ortiz M."/>
            <person name="Looney B."/>
            <person name="Konkel Z."/>
            <person name="Slot J.C."/>
            <person name="Sakamoto Y."/>
            <person name="Steenwyk J.L."/>
            <person name="Rokas A."/>
            <person name="Carro J."/>
            <person name="Camarero S."/>
            <person name="Ferreira P."/>
            <person name="Molpeceres G."/>
            <person name="Ruiz-Duenas F.J."/>
            <person name="Serrano A."/>
            <person name="Henrissat B."/>
            <person name="Drula E."/>
            <person name="Hughes K.W."/>
            <person name="Mata J.L."/>
            <person name="Ishikawa N.K."/>
            <person name="Vargas-Isla R."/>
            <person name="Ushijima S."/>
            <person name="Smith C.A."/>
            <person name="Donoghue J."/>
            <person name="Ahrendt S."/>
            <person name="Andreopoulos W."/>
            <person name="He G."/>
            <person name="LaButti K."/>
            <person name="Lipzen A."/>
            <person name="Ng V."/>
            <person name="Riley R."/>
            <person name="Sandor L."/>
            <person name="Barry K."/>
            <person name="Martinez A.T."/>
            <person name="Xiao Y."/>
            <person name="Gibbons J.G."/>
            <person name="Terashima K."/>
            <person name="Grigoriev I.V."/>
            <person name="Hibbett D."/>
        </authorList>
    </citation>
    <scope>NUCLEOTIDE SEQUENCE</scope>
    <source>
        <strain evidence="2">Sp2 HRB7682 ss15</strain>
    </source>
</reference>
<dbReference type="PANTHER" id="PTHR34204">
    <property type="entry name" value="RNA-BINDING ASCH DOMAIN PROTEIN"/>
    <property type="match status" value="1"/>
</dbReference>
<sequence>MHPQLSRAQVLSNLAVTPDCIGLEEQPSASIEREKLQTVLTTQSSSNTEIDGIRSDDTRILLALSTPLGLHLAHGLAYTVGSALGCVPPSVEECLVAFTTTNRVNLTAGARAWSKHAHRSFVESDSQALQLSQSLDAGNRNAFTEQQQKQRKPPPPMGWWGTPSGPVATINENALHLFWKIIDNASWRNLHWLPHSVLVYEVRVKMGYGMRWSQDRSQMDQGRQSGPLVVQIIDMPRRSDDGPDEEVARGLRAKVINMNDKGDADDGLDTDRPPWIFRGFVEPMMEDGHEKGWRHAP</sequence>
<proteinExistence type="predicted"/>
<protein>
    <submittedName>
        <fullName evidence="2">Uncharacterized protein</fullName>
    </submittedName>
</protein>
<name>A0A9W9AYU2_9AGAR</name>
<evidence type="ECO:0000313" key="2">
    <source>
        <dbReference type="EMBL" id="KAJ4493028.1"/>
    </source>
</evidence>
<dbReference type="AlphaFoldDB" id="A0A9W9AYU2"/>
<dbReference type="Proteomes" id="UP001150238">
    <property type="component" value="Unassembled WGS sequence"/>
</dbReference>
<comment type="caution">
    <text evidence="2">The sequence shown here is derived from an EMBL/GenBank/DDBJ whole genome shotgun (WGS) entry which is preliminary data.</text>
</comment>
<organism evidence="2 3">
    <name type="scientific">Lentinula lateritia</name>
    <dbReference type="NCBI Taxonomy" id="40482"/>
    <lineage>
        <taxon>Eukaryota</taxon>
        <taxon>Fungi</taxon>
        <taxon>Dikarya</taxon>
        <taxon>Basidiomycota</taxon>
        <taxon>Agaricomycotina</taxon>
        <taxon>Agaricomycetes</taxon>
        <taxon>Agaricomycetidae</taxon>
        <taxon>Agaricales</taxon>
        <taxon>Marasmiineae</taxon>
        <taxon>Omphalotaceae</taxon>
        <taxon>Lentinula</taxon>
    </lineage>
</organism>
<gene>
    <name evidence="2" type="ORF">C8J55DRAFT_221695</name>
</gene>
<feature type="region of interest" description="Disordered" evidence="1">
    <location>
        <begin position="142"/>
        <end position="162"/>
    </location>
</feature>
<accession>A0A9W9AYU2</accession>
<dbReference type="EMBL" id="JANVFS010000004">
    <property type="protein sequence ID" value="KAJ4493028.1"/>
    <property type="molecule type" value="Genomic_DNA"/>
</dbReference>
<dbReference type="PANTHER" id="PTHR34204:SF2">
    <property type="entry name" value="RNA-BINDING ASCH DOMAIN PROTEIN"/>
    <property type="match status" value="1"/>
</dbReference>